<dbReference type="Proteomes" id="UP001166191">
    <property type="component" value="Unassembled WGS sequence"/>
</dbReference>
<reference evidence="2" key="1">
    <citation type="submission" date="2021-06" db="EMBL/GenBank/DDBJ databases">
        <title>Paracoccus bacterium XHP0099 sp. nov., isolated from the surface waters of the Yellow Sea.</title>
        <authorList>
            <person name="Xue H."/>
            <person name="Zhang D."/>
        </authorList>
    </citation>
    <scope>NUCLEOTIDE SEQUENCE</scope>
    <source>
        <strain evidence="2">XHP0099</strain>
    </source>
</reference>
<comment type="caution">
    <text evidence="2">The sequence shown here is derived from an EMBL/GenBank/DDBJ whole genome shotgun (WGS) entry which is preliminary data.</text>
</comment>
<sequence>MTFFARMQIDWRWPVLFFGSAALTTTVTITFLSVLANVSGTRLPYKWNEIAMLLAVGATARSVLPSLAVWMFVIAICRRLRTEPAGPIIASAMAAVIGWLNAVWLAWSIFGPRIFGDLPILAITLALPLTIAIGLALGHLIYHQKPAEALP</sequence>
<name>A0ABS6AGU0_9RHOB</name>
<evidence type="ECO:0000313" key="2">
    <source>
        <dbReference type="EMBL" id="MBU3029813.1"/>
    </source>
</evidence>
<gene>
    <name evidence="2" type="ORF">KNW02_06730</name>
</gene>
<accession>A0ABS6AGU0</accession>
<keyword evidence="3" id="KW-1185">Reference proteome</keyword>
<feature type="transmembrane region" description="Helical" evidence="1">
    <location>
        <begin position="50"/>
        <end position="76"/>
    </location>
</feature>
<feature type="transmembrane region" description="Helical" evidence="1">
    <location>
        <begin position="119"/>
        <end position="142"/>
    </location>
</feature>
<evidence type="ECO:0000313" key="3">
    <source>
        <dbReference type="Proteomes" id="UP001166191"/>
    </source>
</evidence>
<keyword evidence="1" id="KW-0812">Transmembrane</keyword>
<keyword evidence="1" id="KW-0472">Membrane</keyword>
<protein>
    <submittedName>
        <fullName evidence="2">Uncharacterized protein</fullName>
    </submittedName>
</protein>
<evidence type="ECO:0000256" key="1">
    <source>
        <dbReference type="SAM" id="Phobius"/>
    </source>
</evidence>
<dbReference type="EMBL" id="JAHKNG010000008">
    <property type="protein sequence ID" value="MBU3029813.1"/>
    <property type="molecule type" value="Genomic_DNA"/>
</dbReference>
<dbReference type="RefSeq" id="WP_216032496.1">
    <property type="nucleotide sequence ID" value="NZ_JAHKNG010000008.1"/>
</dbReference>
<keyword evidence="1" id="KW-1133">Transmembrane helix</keyword>
<organism evidence="2 3">
    <name type="scientific">Paracoccus marinaquae</name>
    <dbReference type="NCBI Taxonomy" id="2841926"/>
    <lineage>
        <taxon>Bacteria</taxon>
        <taxon>Pseudomonadati</taxon>
        <taxon>Pseudomonadota</taxon>
        <taxon>Alphaproteobacteria</taxon>
        <taxon>Rhodobacterales</taxon>
        <taxon>Paracoccaceae</taxon>
        <taxon>Paracoccus</taxon>
    </lineage>
</organism>
<proteinExistence type="predicted"/>
<feature type="transmembrane region" description="Helical" evidence="1">
    <location>
        <begin position="88"/>
        <end position="107"/>
    </location>
</feature>
<feature type="transmembrane region" description="Helical" evidence="1">
    <location>
        <begin position="15"/>
        <end position="38"/>
    </location>
</feature>